<dbReference type="KEGG" id="broo:brsh051_24950"/>
<protein>
    <submittedName>
        <fullName evidence="2">Permease prefix domain 1-containing protein</fullName>
    </submittedName>
</protein>
<feature type="transmembrane region" description="Helical" evidence="1">
    <location>
        <begin position="209"/>
        <end position="229"/>
    </location>
</feature>
<dbReference type="InterPro" id="IPR047928">
    <property type="entry name" value="Perm_prefix_1"/>
</dbReference>
<sequence>MTTTLTQRYIAATVKSFSPAAQVDVRAELEASIADAIEGRVEQGEEREDAERTVLTELGDPAVLAAGYADRPLHLIGPRYYVTWWRLVKLLLIIVPVCVVGGVALGQTLSDAPIGTIIGQSIAAGLSSIVHVCFWVTLVFAVLERAGADTGLQWDVDQLPEPQPAGVGRTDLIAQLAILALAAGAILWDQFRGFVRTGGEALPLLSPELWPYLIALVGLEAAFAIVLYVRGRWSTTLAVINTALAVLFASLVLTLLVRGQLFNPEFVAVFRAVSGVEQDTLRTLTILLGFSVAGISVWDIIDGWLKKHRDGR</sequence>
<keyword evidence="3" id="KW-1185">Reference proteome</keyword>
<accession>A0AAN0KF83</accession>
<name>A0AAN0KF83_9ACTN</name>
<reference evidence="2" key="1">
    <citation type="journal article" date="2024" name="Int. J. Syst. Evol. Microbiol.">
        <title>Brooklawnia propionicigenes sp. nov., a facultatively anaerobic, propionate-producing bacterium isolated from a methanogenic reactor treating waste from cattle farms.</title>
        <authorList>
            <person name="Akita Y."/>
            <person name="Ueki A."/>
            <person name="Tonouchi A."/>
            <person name="Sugawara Y."/>
            <person name="Honma S."/>
            <person name="Kaku N."/>
            <person name="Ueki K."/>
        </authorList>
    </citation>
    <scope>NUCLEOTIDE SEQUENCE</scope>
    <source>
        <strain evidence="2">SH051</strain>
    </source>
</reference>
<keyword evidence="1" id="KW-0812">Transmembrane</keyword>
<feature type="transmembrane region" description="Helical" evidence="1">
    <location>
        <begin position="172"/>
        <end position="189"/>
    </location>
</feature>
<dbReference type="EMBL" id="AP028056">
    <property type="protein sequence ID" value="BEH03214.1"/>
    <property type="molecule type" value="Genomic_DNA"/>
</dbReference>
<dbReference type="AlphaFoldDB" id="A0AAN0KF83"/>
<evidence type="ECO:0000313" key="2">
    <source>
        <dbReference type="EMBL" id="BEH03214.1"/>
    </source>
</evidence>
<keyword evidence="1" id="KW-1133">Transmembrane helix</keyword>
<feature type="transmembrane region" description="Helical" evidence="1">
    <location>
        <begin position="117"/>
        <end position="143"/>
    </location>
</feature>
<dbReference type="RefSeq" id="WP_286265519.1">
    <property type="nucleotide sequence ID" value="NZ_AP028056.1"/>
</dbReference>
<feature type="transmembrane region" description="Helical" evidence="1">
    <location>
        <begin position="87"/>
        <end position="105"/>
    </location>
</feature>
<dbReference type="NCBIfam" id="NF038403">
    <property type="entry name" value="perm_prefix_1"/>
    <property type="match status" value="1"/>
</dbReference>
<organism evidence="2 3">
    <name type="scientific">Brooklawnia propionicigenes</name>
    <dbReference type="NCBI Taxonomy" id="3041175"/>
    <lineage>
        <taxon>Bacteria</taxon>
        <taxon>Bacillati</taxon>
        <taxon>Actinomycetota</taxon>
        <taxon>Actinomycetes</taxon>
        <taxon>Propionibacteriales</taxon>
        <taxon>Propionibacteriaceae</taxon>
        <taxon>Brooklawnia</taxon>
    </lineage>
</organism>
<proteinExistence type="predicted"/>
<feature type="transmembrane region" description="Helical" evidence="1">
    <location>
        <begin position="236"/>
        <end position="257"/>
    </location>
</feature>
<evidence type="ECO:0000256" key="1">
    <source>
        <dbReference type="SAM" id="Phobius"/>
    </source>
</evidence>
<gene>
    <name evidence="2" type="ORF">brsh051_24950</name>
</gene>
<evidence type="ECO:0000313" key="3">
    <source>
        <dbReference type="Proteomes" id="UP001431656"/>
    </source>
</evidence>
<dbReference type="Proteomes" id="UP001431656">
    <property type="component" value="Chromosome"/>
</dbReference>
<keyword evidence="1" id="KW-0472">Membrane</keyword>
<feature type="transmembrane region" description="Helical" evidence="1">
    <location>
        <begin position="284"/>
        <end position="305"/>
    </location>
</feature>